<evidence type="ECO:0000256" key="1">
    <source>
        <dbReference type="SAM" id="MobiDB-lite"/>
    </source>
</evidence>
<reference evidence="3 4" key="1">
    <citation type="submission" date="2016-07" db="EMBL/GenBank/DDBJ databases">
        <title>Pervasive Adenine N6-methylation of Active Genes in Fungi.</title>
        <authorList>
            <consortium name="DOE Joint Genome Institute"/>
            <person name="Mondo S.J."/>
            <person name="Dannebaum R.O."/>
            <person name="Kuo R.C."/>
            <person name="Labutti K."/>
            <person name="Haridas S."/>
            <person name="Kuo A."/>
            <person name="Salamov A."/>
            <person name="Ahrendt S.R."/>
            <person name="Lipzen A."/>
            <person name="Sullivan W."/>
            <person name="Andreopoulos W.B."/>
            <person name="Clum A."/>
            <person name="Lindquist E."/>
            <person name="Daum C."/>
            <person name="Ramamoorthy G.K."/>
            <person name="Gryganskyi A."/>
            <person name="Culley D."/>
            <person name="Magnuson J.K."/>
            <person name="James T.Y."/>
            <person name="O'Malley M.A."/>
            <person name="Stajich J.E."/>
            <person name="Spatafora J.W."/>
            <person name="Visel A."/>
            <person name="Grigoriev I.V."/>
        </authorList>
    </citation>
    <scope>NUCLEOTIDE SEQUENCE [LARGE SCALE GENOMIC DNA]</scope>
    <source>
        <strain evidence="3 4">CBS 931.73</strain>
    </source>
</reference>
<comment type="caution">
    <text evidence="3">The sequence shown here is derived from an EMBL/GenBank/DDBJ whole genome shotgun (WGS) entry which is preliminary data.</text>
</comment>
<gene>
    <name evidence="3" type="ORF">K493DRAFT_311035</name>
</gene>
<evidence type="ECO:0000313" key="4">
    <source>
        <dbReference type="Proteomes" id="UP000193498"/>
    </source>
</evidence>
<feature type="chain" id="PRO_5012688766" description="REJ domain-containing protein" evidence="2">
    <location>
        <begin position="26"/>
        <end position="168"/>
    </location>
</feature>
<evidence type="ECO:0000313" key="3">
    <source>
        <dbReference type="EMBL" id="ORY05361.1"/>
    </source>
</evidence>
<dbReference type="EMBL" id="MCFE01000026">
    <property type="protein sequence ID" value="ORY05361.1"/>
    <property type="molecule type" value="Genomic_DNA"/>
</dbReference>
<dbReference type="Proteomes" id="UP000193498">
    <property type="component" value="Unassembled WGS sequence"/>
</dbReference>
<protein>
    <recommendedName>
        <fullName evidence="5">REJ domain-containing protein</fullName>
    </recommendedName>
</protein>
<dbReference type="InParanoid" id="A0A1Y1Z519"/>
<keyword evidence="4" id="KW-1185">Reference proteome</keyword>
<dbReference type="AlphaFoldDB" id="A0A1Y1Z519"/>
<feature type="compositionally biased region" description="Low complexity" evidence="1">
    <location>
        <begin position="34"/>
        <end position="48"/>
    </location>
</feature>
<name>A0A1Y1Z519_9FUNG</name>
<sequence length="168" mass="16468">MKMNYRRLVLSILFIVALAASISQAQTVDDPTSDDLPSSSAISGSPHSVPTETRGPSSSGNPKSPVRSSGVAAIPSSSVGSSIHSTRISSGAGSAALPSSSISSRPAAASTGVSPATGSSASPMSSPGSGVASRPGPTATPSTGDRLHTGAGILATVMLAFATAQTWF</sequence>
<proteinExistence type="predicted"/>
<feature type="signal peptide" evidence="2">
    <location>
        <begin position="1"/>
        <end position="25"/>
    </location>
</feature>
<keyword evidence="2" id="KW-0732">Signal</keyword>
<feature type="compositionally biased region" description="Polar residues" evidence="1">
    <location>
        <begin position="50"/>
        <end position="62"/>
    </location>
</feature>
<accession>A0A1Y1Z519</accession>
<evidence type="ECO:0000256" key="2">
    <source>
        <dbReference type="SAM" id="SignalP"/>
    </source>
</evidence>
<feature type="compositionally biased region" description="Low complexity" evidence="1">
    <location>
        <begin position="68"/>
        <end position="133"/>
    </location>
</feature>
<evidence type="ECO:0008006" key="5">
    <source>
        <dbReference type="Google" id="ProtNLM"/>
    </source>
</evidence>
<organism evidence="3 4">
    <name type="scientific">Basidiobolus meristosporus CBS 931.73</name>
    <dbReference type="NCBI Taxonomy" id="1314790"/>
    <lineage>
        <taxon>Eukaryota</taxon>
        <taxon>Fungi</taxon>
        <taxon>Fungi incertae sedis</taxon>
        <taxon>Zoopagomycota</taxon>
        <taxon>Entomophthoromycotina</taxon>
        <taxon>Basidiobolomycetes</taxon>
        <taxon>Basidiobolales</taxon>
        <taxon>Basidiobolaceae</taxon>
        <taxon>Basidiobolus</taxon>
    </lineage>
</organism>
<feature type="region of interest" description="Disordered" evidence="1">
    <location>
        <begin position="28"/>
        <end position="147"/>
    </location>
</feature>